<gene>
    <name evidence="2" type="ORF">KI387_021380</name>
</gene>
<evidence type="ECO:0000313" key="2">
    <source>
        <dbReference type="EMBL" id="KAH9319611.1"/>
    </source>
</evidence>
<accession>A0AA38LD81</accession>
<comment type="caution">
    <text evidence="2">The sequence shown here is derived from an EMBL/GenBank/DDBJ whole genome shotgun (WGS) entry which is preliminary data.</text>
</comment>
<evidence type="ECO:0000313" key="3">
    <source>
        <dbReference type="Proteomes" id="UP000824469"/>
    </source>
</evidence>
<protein>
    <submittedName>
        <fullName evidence="2">Uncharacterized protein</fullName>
    </submittedName>
</protein>
<dbReference type="Proteomes" id="UP000824469">
    <property type="component" value="Unassembled WGS sequence"/>
</dbReference>
<organism evidence="2 3">
    <name type="scientific">Taxus chinensis</name>
    <name type="common">Chinese yew</name>
    <name type="synonym">Taxus wallichiana var. chinensis</name>
    <dbReference type="NCBI Taxonomy" id="29808"/>
    <lineage>
        <taxon>Eukaryota</taxon>
        <taxon>Viridiplantae</taxon>
        <taxon>Streptophyta</taxon>
        <taxon>Embryophyta</taxon>
        <taxon>Tracheophyta</taxon>
        <taxon>Spermatophyta</taxon>
        <taxon>Pinopsida</taxon>
        <taxon>Pinidae</taxon>
        <taxon>Conifers II</taxon>
        <taxon>Cupressales</taxon>
        <taxon>Taxaceae</taxon>
        <taxon>Taxus</taxon>
    </lineage>
</organism>
<feature type="non-terminal residue" evidence="2">
    <location>
        <position position="72"/>
    </location>
</feature>
<feature type="non-terminal residue" evidence="2">
    <location>
        <position position="1"/>
    </location>
</feature>
<feature type="compositionally biased region" description="Low complexity" evidence="1">
    <location>
        <begin position="36"/>
        <end position="45"/>
    </location>
</feature>
<dbReference type="AlphaFoldDB" id="A0AA38LD81"/>
<reference evidence="2 3" key="1">
    <citation type="journal article" date="2021" name="Nat. Plants">
        <title>The Taxus genome provides insights into paclitaxel biosynthesis.</title>
        <authorList>
            <person name="Xiong X."/>
            <person name="Gou J."/>
            <person name="Liao Q."/>
            <person name="Li Y."/>
            <person name="Zhou Q."/>
            <person name="Bi G."/>
            <person name="Li C."/>
            <person name="Du R."/>
            <person name="Wang X."/>
            <person name="Sun T."/>
            <person name="Guo L."/>
            <person name="Liang H."/>
            <person name="Lu P."/>
            <person name="Wu Y."/>
            <person name="Zhang Z."/>
            <person name="Ro D.K."/>
            <person name="Shang Y."/>
            <person name="Huang S."/>
            <person name="Yan J."/>
        </authorList>
    </citation>
    <scope>NUCLEOTIDE SEQUENCE [LARGE SCALE GENOMIC DNA]</scope>
    <source>
        <strain evidence="2">Ta-2019</strain>
    </source>
</reference>
<sequence length="72" mass="8378">YYEDMRSFRLLDYETRDVLFQTHVQFDEHITPHDFSSSSMPPSSSHLEEADEEVVDAVDDLISNDVVTMPKL</sequence>
<name>A0AA38LD81_TAXCH</name>
<keyword evidence="3" id="KW-1185">Reference proteome</keyword>
<feature type="region of interest" description="Disordered" evidence="1">
    <location>
        <begin position="31"/>
        <end position="51"/>
    </location>
</feature>
<evidence type="ECO:0000256" key="1">
    <source>
        <dbReference type="SAM" id="MobiDB-lite"/>
    </source>
</evidence>
<proteinExistence type="predicted"/>
<dbReference type="EMBL" id="JAHRHJ020000004">
    <property type="protein sequence ID" value="KAH9319611.1"/>
    <property type="molecule type" value="Genomic_DNA"/>
</dbReference>